<organism evidence="1 2">
    <name type="scientific">Oikopleura dioica</name>
    <name type="common">Tunicate</name>
    <dbReference type="NCBI Taxonomy" id="34765"/>
    <lineage>
        <taxon>Eukaryota</taxon>
        <taxon>Metazoa</taxon>
        <taxon>Chordata</taxon>
        <taxon>Tunicata</taxon>
        <taxon>Appendicularia</taxon>
        <taxon>Copelata</taxon>
        <taxon>Oikopleuridae</taxon>
        <taxon>Oikopleura</taxon>
    </lineage>
</organism>
<evidence type="ECO:0000313" key="2">
    <source>
        <dbReference type="Proteomes" id="UP001158576"/>
    </source>
</evidence>
<dbReference type="Proteomes" id="UP001158576">
    <property type="component" value="Chromosome PAR"/>
</dbReference>
<name>A0ABN7RID1_OIKDI</name>
<accession>A0ABN7RID1</accession>
<proteinExistence type="predicted"/>
<evidence type="ECO:0000313" key="1">
    <source>
        <dbReference type="EMBL" id="CAG5077434.1"/>
    </source>
</evidence>
<dbReference type="EMBL" id="OU015568">
    <property type="protein sequence ID" value="CAG5077434.1"/>
    <property type="molecule type" value="Genomic_DNA"/>
</dbReference>
<keyword evidence="2" id="KW-1185">Reference proteome</keyword>
<protein>
    <submittedName>
        <fullName evidence="1">Oidioi.mRNA.OKI2018_I69.PAR.g8714.t1.cds</fullName>
    </submittedName>
</protein>
<reference evidence="1 2" key="1">
    <citation type="submission" date="2021-04" db="EMBL/GenBank/DDBJ databases">
        <authorList>
            <person name="Bliznina A."/>
        </authorList>
    </citation>
    <scope>NUCLEOTIDE SEQUENCE [LARGE SCALE GENOMIC DNA]</scope>
</reference>
<gene>
    <name evidence="1" type="ORF">OKIOD_LOCUS272</name>
</gene>
<sequence length="83" mass="9815">MSYFTDHSINAILGGDGRLCSRTDYDSDDSNSRHEKYSEYYQFHDDKEYEHGKAIEGMNMFMNRFIQENMDIVQGLRAQSFKK</sequence>